<dbReference type="Proteomes" id="UP000050345">
    <property type="component" value="Unassembled WGS sequence"/>
</dbReference>
<evidence type="ECO:0000313" key="1">
    <source>
        <dbReference type="EMBL" id="KPX12167.1"/>
    </source>
</evidence>
<accession>A0A9X0H3W9</accession>
<gene>
    <name evidence="1" type="ORF">ALO73_05023</name>
</gene>
<proteinExistence type="predicted"/>
<comment type="caution">
    <text evidence="1">The sequence shown here is derived from an EMBL/GenBank/DDBJ whole genome shotgun (WGS) entry which is preliminary data.</text>
</comment>
<evidence type="ECO:0000313" key="2">
    <source>
        <dbReference type="Proteomes" id="UP000050345"/>
    </source>
</evidence>
<organism evidence="1 2">
    <name type="scientific">Pseudomonas syringae pv. daphniphylli</name>
    <dbReference type="NCBI Taxonomy" id="264455"/>
    <lineage>
        <taxon>Bacteria</taxon>
        <taxon>Pseudomonadati</taxon>
        <taxon>Pseudomonadota</taxon>
        <taxon>Gammaproteobacteria</taxon>
        <taxon>Pseudomonadales</taxon>
        <taxon>Pseudomonadaceae</taxon>
        <taxon>Pseudomonas</taxon>
        <taxon>Pseudomonas syringae</taxon>
    </lineage>
</organism>
<feature type="non-terminal residue" evidence="1">
    <location>
        <position position="50"/>
    </location>
</feature>
<name>A0A9X0H3W9_PSESX</name>
<dbReference type="AlphaFoldDB" id="A0A9X0H3W9"/>
<protein>
    <submittedName>
        <fullName evidence="1">RNA polymerase sigma-70 family protein</fullName>
    </submittedName>
</protein>
<sequence length="50" mass="5652">MRSIIICSHLWSGLSVSQSRFNDVFLAQRPVLLRTLQRMVGNHEPGKSQG</sequence>
<dbReference type="EMBL" id="LJQF01000191">
    <property type="protein sequence ID" value="KPX12167.1"/>
    <property type="molecule type" value="Genomic_DNA"/>
</dbReference>
<reference evidence="1 2" key="1">
    <citation type="submission" date="2015-09" db="EMBL/GenBank/DDBJ databases">
        <title>Genome announcement of multiple Pseudomonas syringae strains.</title>
        <authorList>
            <person name="Thakur S."/>
            <person name="Wang P.W."/>
            <person name="Gong Y."/>
            <person name="Weir B.S."/>
            <person name="Guttman D.S."/>
        </authorList>
    </citation>
    <scope>NUCLEOTIDE SEQUENCE [LARGE SCALE GENOMIC DNA]</scope>
    <source>
        <strain evidence="1 2">ICMP9757</strain>
    </source>
</reference>